<gene>
    <name evidence="1" type="ORF">VIBNISOn1_1670045</name>
</gene>
<name>A0AAV2VNV3_9VIBR</name>
<dbReference type="EMBL" id="CAOF01000076">
    <property type="protein sequence ID" value="CCO46121.1"/>
    <property type="molecule type" value="Genomic_DNA"/>
</dbReference>
<accession>A0AAV2VNV3</accession>
<dbReference type="AlphaFoldDB" id="A0AAV2VNV3"/>
<dbReference type="Proteomes" id="UP000018211">
    <property type="component" value="Unassembled WGS sequence"/>
</dbReference>
<comment type="caution">
    <text evidence="1">The sequence shown here is derived from an EMBL/GenBank/DDBJ whole genome shotgun (WGS) entry which is preliminary data.</text>
</comment>
<protein>
    <recommendedName>
        <fullName evidence="3">Transposase</fullName>
    </recommendedName>
</protein>
<organism evidence="1 2">
    <name type="scientific">Vibrio nigripulchritudo SOn1</name>
    <dbReference type="NCBI Taxonomy" id="1238450"/>
    <lineage>
        <taxon>Bacteria</taxon>
        <taxon>Pseudomonadati</taxon>
        <taxon>Pseudomonadota</taxon>
        <taxon>Gammaproteobacteria</taxon>
        <taxon>Vibrionales</taxon>
        <taxon>Vibrionaceae</taxon>
        <taxon>Vibrio</taxon>
    </lineage>
</organism>
<reference evidence="1 2" key="1">
    <citation type="journal article" date="2013" name="ISME J.">
        <title>Comparative genomics of pathogenic lineages of Vibrio nigripulchritudo identifies virulence-associated traits.</title>
        <authorList>
            <person name="Goudenege D."/>
            <person name="Labreuche Y."/>
            <person name="Krin E."/>
            <person name="Ansquer D."/>
            <person name="Mangenot S."/>
            <person name="Calteau A."/>
            <person name="Medigue C."/>
            <person name="Mazel D."/>
            <person name="Polz M.F."/>
            <person name="Le Roux F."/>
        </authorList>
    </citation>
    <scope>NUCLEOTIDE SEQUENCE [LARGE SCALE GENOMIC DNA]</scope>
    <source>
        <strain evidence="1 2">SOn1</strain>
    </source>
</reference>
<evidence type="ECO:0000313" key="2">
    <source>
        <dbReference type="Proteomes" id="UP000018211"/>
    </source>
</evidence>
<evidence type="ECO:0008006" key="3">
    <source>
        <dbReference type="Google" id="ProtNLM"/>
    </source>
</evidence>
<evidence type="ECO:0000313" key="1">
    <source>
        <dbReference type="EMBL" id="CCO46121.1"/>
    </source>
</evidence>
<sequence>MSLNCKWLLSVTLKERVHRNIPPETMISIAEQSAYLQYLALTVLI</sequence>
<proteinExistence type="predicted"/>